<dbReference type="Proteomes" id="UP000256599">
    <property type="component" value="Unassembled WGS sequence"/>
</dbReference>
<dbReference type="InterPro" id="IPR003754">
    <property type="entry name" value="4pyrrol_synth_uPrphyn_synth"/>
</dbReference>
<evidence type="ECO:0000259" key="1">
    <source>
        <dbReference type="Pfam" id="PF02602"/>
    </source>
</evidence>
<dbReference type="InterPro" id="IPR036108">
    <property type="entry name" value="4pyrrol_syn_uPrphyn_synt_sf"/>
</dbReference>
<dbReference type="OrthoDB" id="5328023at2"/>
<reference evidence="2 3" key="1">
    <citation type="submission" date="2018-04" db="EMBL/GenBank/DDBJ databases">
        <title>Novel Campyloabacter and Helicobacter Species and Strains.</title>
        <authorList>
            <person name="Mannion A.J."/>
            <person name="Shen Z."/>
            <person name="Fox J.G."/>
        </authorList>
    </citation>
    <scope>NUCLEOTIDE SEQUENCE [LARGE SCALE GENOMIC DNA]</scope>
    <source>
        <strain evidence="2 3">MIT 98-6070</strain>
    </source>
</reference>
<proteinExistence type="predicted"/>
<gene>
    <name evidence="2" type="ORF">CQA63_02270</name>
</gene>
<comment type="caution">
    <text evidence="2">The sequence shown here is derived from an EMBL/GenBank/DDBJ whole genome shotgun (WGS) entry which is preliminary data.</text>
</comment>
<name>A0A3D8I735_9HELI</name>
<dbReference type="RefSeq" id="WP_104700659.1">
    <property type="nucleotide sequence ID" value="NZ_FZPP01000045.1"/>
</dbReference>
<dbReference type="Gene3D" id="3.40.50.10090">
    <property type="match status" value="2"/>
</dbReference>
<evidence type="ECO:0000313" key="2">
    <source>
        <dbReference type="EMBL" id="RDU60805.1"/>
    </source>
</evidence>
<dbReference type="Pfam" id="PF02602">
    <property type="entry name" value="HEM4"/>
    <property type="match status" value="1"/>
</dbReference>
<protein>
    <submittedName>
        <fullName evidence="2">Uroporphyrinogen-III synthase</fullName>
    </submittedName>
</protein>
<dbReference type="SUPFAM" id="SSF69618">
    <property type="entry name" value="HemD-like"/>
    <property type="match status" value="1"/>
</dbReference>
<organism evidence="2 3">
    <name type="scientific">Helicobacter marmotae</name>
    <dbReference type="NCBI Taxonomy" id="152490"/>
    <lineage>
        <taxon>Bacteria</taxon>
        <taxon>Pseudomonadati</taxon>
        <taxon>Campylobacterota</taxon>
        <taxon>Epsilonproteobacteria</taxon>
        <taxon>Campylobacterales</taxon>
        <taxon>Helicobacteraceae</taxon>
        <taxon>Helicobacter</taxon>
    </lineage>
</organism>
<sequence length="224" mass="24775">MGYEVILTGTREIQGVKCLLTNSIEFLPITHNLLGIDALVFTSSYAIHSLAKSSESSPHLSAWKHIPSFVISPKSEEVLKGYGACVEFVGKSGEGRAFGEEICPLLKGRNVLYLRAKKIVSGLDNIFKAYGISFEQVFAYENIYQKLPSSLKPKPHSIIIFPSPSAYHSFVENFGWDSHYKALALGRTTFSHFDKHICAILSPHASFGASIAFAKELSCREELK</sequence>
<accession>A0A3D8I735</accession>
<dbReference type="CDD" id="cd06578">
    <property type="entry name" value="HemD"/>
    <property type="match status" value="1"/>
</dbReference>
<evidence type="ECO:0000313" key="3">
    <source>
        <dbReference type="Proteomes" id="UP000256599"/>
    </source>
</evidence>
<feature type="domain" description="Tetrapyrrole biosynthesis uroporphyrinogen III synthase" evidence="1">
    <location>
        <begin position="13"/>
        <end position="196"/>
    </location>
</feature>
<dbReference type="GO" id="GO:0033014">
    <property type="term" value="P:tetrapyrrole biosynthetic process"/>
    <property type="evidence" value="ECO:0007669"/>
    <property type="project" value="InterPro"/>
</dbReference>
<dbReference type="AlphaFoldDB" id="A0A3D8I735"/>
<dbReference type="GO" id="GO:0004852">
    <property type="term" value="F:uroporphyrinogen-III synthase activity"/>
    <property type="evidence" value="ECO:0007669"/>
    <property type="project" value="InterPro"/>
</dbReference>
<dbReference type="EMBL" id="NXLR01000002">
    <property type="protein sequence ID" value="RDU60805.1"/>
    <property type="molecule type" value="Genomic_DNA"/>
</dbReference>
<keyword evidence="3" id="KW-1185">Reference proteome</keyword>